<dbReference type="InterPro" id="IPR051695">
    <property type="entry name" value="Phosphoglycerate_Mutase"/>
</dbReference>
<feature type="active site" description="Proton donor/acceptor" evidence="2">
    <location>
        <position position="91"/>
    </location>
</feature>
<comment type="caution">
    <text evidence="4">The sequence shown here is derived from an EMBL/GenBank/DDBJ whole genome shotgun (WGS) entry which is preliminary data.</text>
</comment>
<organism evidence="4 5">
    <name type="scientific">Paramecium primaurelia</name>
    <dbReference type="NCBI Taxonomy" id="5886"/>
    <lineage>
        <taxon>Eukaryota</taxon>
        <taxon>Sar</taxon>
        <taxon>Alveolata</taxon>
        <taxon>Ciliophora</taxon>
        <taxon>Intramacronucleata</taxon>
        <taxon>Oligohymenophorea</taxon>
        <taxon>Peniculida</taxon>
        <taxon>Parameciidae</taxon>
        <taxon>Paramecium</taxon>
    </lineage>
</organism>
<feature type="active site" description="Tele-phosphohistidine intermediate" evidence="2">
    <location>
        <position position="16"/>
    </location>
</feature>
<dbReference type="InterPro" id="IPR013078">
    <property type="entry name" value="His_Pase_superF_clade-1"/>
</dbReference>
<dbReference type="PROSITE" id="PS00175">
    <property type="entry name" value="PG_MUTASE"/>
    <property type="match status" value="1"/>
</dbReference>
<gene>
    <name evidence="4" type="ORF">PPRIM_AZ9-3.1.T0060411</name>
</gene>
<dbReference type="AlphaFoldDB" id="A0A8S1K1U5"/>
<feature type="binding site" evidence="3">
    <location>
        <position position="102"/>
    </location>
    <ligand>
        <name>substrate</name>
    </ligand>
</feature>
<protein>
    <recommendedName>
        <fullName evidence="6">Phosphoglycerate mutase</fullName>
    </recommendedName>
</protein>
<dbReference type="PANTHER" id="PTHR46517:SF1">
    <property type="entry name" value="FRUCTOSE-2,6-BISPHOSPHATASE TIGAR"/>
    <property type="match status" value="1"/>
</dbReference>
<dbReference type="CDD" id="cd07067">
    <property type="entry name" value="HP_PGM_like"/>
    <property type="match status" value="1"/>
</dbReference>
<name>A0A8S1K1U5_PARPR</name>
<dbReference type="GO" id="GO:0005829">
    <property type="term" value="C:cytosol"/>
    <property type="evidence" value="ECO:0007669"/>
    <property type="project" value="TreeGrafter"/>
</dbReference>
<dbReference type="GO" id="GO:0004331">
    <property type="term" value="F:fructose-2,6-bisphosphate 2-phosphatase activity"/>
    <property type="evidence" value="ECO:0007669"/>
    <property type="project" value="TreeGrafter"/>
</dbReference>
<dbReference type="OMA" id="TIQIWLV"/>
<dbReference type="Proteomes" id="UP000688137">
    <property type="component" value="Unassembled WGS sequence"/>
</dbReference>
<keyword evidence="1" id="KW-0378">Hydrolase</keyword>
<feature type="binding site" evidence="3">
    <location>
        <begin position="15"/>
        <end position="22"/>
    </location>
    <ligand>
        <name>substrate</name>
    </ligand>
</feature>
<keyword evidence="5" id="KW-1185">Reference proteome</keyword>
<dbReference type="GO" id="GO:0045820">
    <property type="term" value="P:negative regulation of glycolytic process"/>
    <property type="evidence" value="ECO:0007669"/>
    <property type="project" value="TreeGrafter"/>
</dbReference>
<accession>A0A8S1K1U5</accession>
<dbReference type="GO" id="GO:0043456">
    <property type="term" value="P:regulation of pentose-phosphate shunt"/>
    <property type="evidence" value="ECO:0007669"/>
    <property type="project" value="TreeGrafter"/>
</dbReference>
<evidence type="ECO:0000313" key="5">
    <source>
        <dbReference type="Proteomes" id="UP000688137"/>
    </source>
</evidence>
<evidence type="ECO:0000313" key="4">
    <source>
        <dbReference type="EMBL" id="CAD8044328.1"/>
    </source>
</evidence>
<dbReference type="SMART" id="SM00855">
    <property type="entry name" value="PGAM"/>
    <property type="match status" value="1"/>
</dbReference>
<evidence type="ECO:0008006" key="6">
    <source>
        <dbReference type="Google" id="ProtNLM"/>
    </source>
</evidence>
<proteinExistence type="predicted"/>
<reference evidence="4" key="1">
    <citation type="submission" date="2021-01" db="EMBL/GenBank/DDBJ databases">
        <authorList>
            <consortium name="Genoscope - CEA"/>
            <person name="William W."/>
        </authorList>
    </citation>
    <scope>NUCLEOTIDE SEQUENCE</scope>
</reference>
<sequence>MIQIGQKTIQIWLVRHGQTEGNKLQILQGQDDGQLSALGIKQAEALGKRIKKENFDVVYVSDLARTKQTFELIQKHHTKQMMPNFEPLLREKHAGQSLAMPKKLAAEQGVDIREFKPDQGESWIDVNNRAQQMLQLIIQRCSDLKQNNITVLLVTHGGFIMEFMNQINYMINKKQPVYNNCALNCSITIVKYILPKGEVKIVTQNDASHIQKL</sequence>
<dbReference type="PANTHER" id="PTHR46517">
    <property type="entry name" value="FRUCTOSE-2,6-BISPHOSPHATASE TIGAR"/>
    <property type="match status" value="1"/>
</dbReference>
<evidence type="ECO:0000256" key="2">
    <source>
        <dbReference type="PIRSR" id="PIRSR613078-1"/>
    </source>
</evidence>
<dbReference type="Pfam" id="PF00300">
    <property type="entry name" value="His_Phos_1"/>
    <property type="match status" value="1"/>
</dbReference>
<evidence type="ECO:0000256" key="3">
    <source>
        <dbReference type="PIRSR" id="PIRSR613078-2"/>
    </source>
</evidence>
<dbReference type="EMBL" id="CAJJDM010000003">
    <property type="protein sequence ID" value="CAD8044328.1"/>
    <property type="molecule type" value="Genomic_DNA"/>
</dbReference>
<evidence type="ECO:0000256" key="1">
    <source>
        <dbReference type="ARBA" id="ARBA00022801"/>
    </source>
</evidence>
<dbReference type="InterPro" id="IPR001345">
    <property type="entry name" value="PG/BPGM_mutase_AS"/>
</dbReference>
<feature type="binding site" evidence="3">
    <location>
        <position position="65"/>
    </location>
    <ligand>
        <name>substrate</name>
    </ligand>
</feature>